<accession>A0A1F5GHE0</accession>
<dbReference type="SMART" id="SM00966">
    <property type="entry name" value="SpoVT_AbrB"/>
    <property type="match status" value="1"/>
</dbReference>
<dbReference type="GO" id="GO:0003677">
    <property type="term" value="F:DNA binding"/>
    <property type="evidence" value="ECO:0007669"/>
    <property type="project" value="InterPro"/>
</dbReference>
<evidence type="ECO:0000313" key="3">
    <source>
        <dbReference type="Proteomes" id="UP000177124"/>
    </source>
</evidence>
<organism evidence="2 3">
    <name type="scientific">Candidatus Curtissbacteria bacterium RIFCSPHIGHO2_02_FULL_42_15</name>
    <dbReference type="NCBI Taxonomy" id="1797716"/>
    <lineage>
        <taxon>Bacteria</taxon>
        <taxon>Candidatus Curtissiibacteriota</taxon>
    </lineage>
</organism>
<dbReference type="AlphaFoldDB" id="A0A1F5GHE0"/>
<dbReference type="Gene3D" id="2.10.260.10">
    <property type="match status" value="1"/>
</dbReference>
<dbReference type="SUPFAM" id="SSF89447">
    <property type="entry name" value="AbrB/MazE/MraZ-like"/>
    <property type="match status" value="1"/>
</dbReference>
<dbReference type="EMBL" id="MFBF01000018">
    <property type="protein sequence ID" value="OGD91293.1"/>
    <property type="molecule type" value="Genomic_DNA"/>
</dbReference>
<dbReference type="InterPro" id="IPR037914">
    <property type="entry name" value="SpoVT-AbrB_sf"/>
</dbReference>
<evidence type="ECO:0000259" key="1">
    <source>
        <dbReference type="SMART" id="SM00966"/>
    </source>
</evidence>
<comment type="caution">
    <text evidence="2">The sequence shown here is derived from an EMBL/GenBank/DDBJ whole genome shotgun (WGS) entry which is preliminary data.</text>
</comment>
<dbReference type="Pfam" id="PF04014">
    <property type="entry name" value="MazE_antitoxin"/>
    <property type="match status" value="1"/>
</dbReference>
<reference evidence="2 3" key="1">
    <citation type="journal article" date="2016" name="Nat. Commun.">
        <title>Thousands of microbial genomes shed light on interconnected biogeochemical processes in an aquifer system.</title>
        <authorList>
            <person name="Anantharaman K."/>
            <person name="Brown C.T."/>
            <person name="Hug L.A."/>
            <person name="Sharon I."/>
            <person name="Castelle C.J."/>
            <person name="Probst A.J."/>
            <person name="Thomas B.C."/>
            <person name="Singh A."/>
            <person name="Wilkins M.J."/>
            <person name="Karaoz U."/>
            <person name="Brodie E.L."/>
            <person name="Williams K.H."/>
            <person name="Hubbard S.S."/>
            <person name="Banfield J.F."/>
        </authorList>
    </citation>
    <scope>NUCLEOTIDE SEQUENCE [LARGE SCALE GENOMIC DNA]</scope>
</reference>
<proteinExistence type="predicted"/>
<evidence type="ECO:0000313" key="2">
    <source>
        <dbReference type="EMBL" id="OGD91293.1"/>
    </source>
</evidence>
<name>A0A1F5GHE0_9BACT</name>
<sequence length="80" mass="8562">MIQKVIKVGNSAAVTLPKEILMQSKLSSGDKVHVTLDEVTGVIIVSGSENPFKGLSPDIAAWTKNFIAKNRAALEELANK</sequence>
<gene>
    <name evidence="2" type="ORF">A3D07_01370</name>
</gene>
<dbReference type="STRING" id="1797716.A3D07_01370"/>
<dbReference type="InterPro" id="IPR007159">
    <property type="entry name" value="SpoVT-AbrB_dom"/>
</dbReference>
<feature type="domain" description="SpoVT-AbrB" evidence="1">
    <location>
        <begin position="6"/>
        <end position="52"/>
    </location>
</feature>
<dbReference type="Proteomes" id="UP000177124">
    <property type="component" value="Unassembled WGS sequence"/>
</dbReference>
<protein>
    <recommendedName>
        <fullName evidence="1">SpoVT-AbrB domain-containing protein</fullName>
    </recommendedName>
</protein>